<evidence type="ECO:0000256" key="1">
    <source>
        <dbReference type="SAM" id="Phobius"/>
    </source>
</evidence>
<dbReference type="EMBL" id="JNAX01000006">
    <property type="protein sequence ID" value="KGG21393.1"/>
    <property type="molecule type" value="Genomic_DNA"/>
</dbReference>
<comment type="caution">
    <text evidence="2">The sequence shown here is derived from an EMBL/GenBank/DDBJ whole genome shotgun (WGS) entry which is preliminary data.</text>
</comment>
<accession>A0A0A2C4Y6</accession>
<protein>
    <submittedName>
        <fullName evidence="2">Uncharacterized protein</fullName>
    </submittedName>
</protein>
<reference evidence="3" key="1">
    <citation type="journal article" date="2014" name="Sci. Data">
        <title>Genomes of diverse isolates of the marine cyanobacterium Prochlorococcus.</title>
        <authorList>
            <person name="Biller S."/>
            <person name="Berube P."/>
            <person name="Thompson J."/>
            <person name="Kelly L."/>
            <person name="Roggensack S."/>
            <person name="Awad L."/>
            <person name="Roache-Johnson K."/>
            <person name="Ding H."/>
            <person name="Giovannoni S.J."/>
            <person name="Moore L.R."/>
            <person name="Chisholm S.W."/>
        </authorList>
    </citation>
    <scope>NUCLEOTIDE SEQUENCE [LARGE SCALE GENOMIC DNA]</scope>
    <source>
        <strain evidence="3">PAC1</strain>
    </source>
</reference>
<keyword evidence="1" id="KW-0812">Transmembrane</keyword>
<evidence type="ECO:0000313" key="2">
    <source>
        <dbReference type="EMBL" id="KGG21393.1"/>
    </source>
</evidence>
<feature type="transmembrane region" description="Helical" evidence="1">
    <location>
        <begin position="14"/>
        <end position="36"/>
    </location>
</feature>
<gene>
    <name evidence="2" type="ORF">EV03_0577</name>
</gene>
<evidence type="ECO:0000313" key="3">
    <source>
        <dbReference type="Proteomes" id="UP000030392"/>
    </source>
</evidence>
<proteinExistence type="predicted"/>
<dbReference type="AlphaFoldDB" id="A0A0A2C4Y6"/>
<dbReference type="Proteomes" id="UP000030392">
    <property type="component" value="Unassembled WGS sequence"/>
</dbReference>
<keyword evidence="1" id="KW-1133">Transmembrane helix</keyword>
<name>A0A0A2C4Y6_PROMR</name>
<organism evidence="2 3">
    <name type="scientific">Prochlorococcus marinus str. PAC1</name>
    <dbReference type="NCBI Taxonomy" id="59924"/>
    <lineage>
        <taxon>Bacteria</taxon>
        <taxon>Bacillati</taxon>
        <taxon>Cyanobacteriota</taxon>
        <taxon>Cyanophyceae</taxon>
        <taxon>Synechococcales</taxon>
        <taxon>Prochlorococcaceae</taxon>
        <taxon>Prochlorococcus</taxon>
    </lineage>
</organism>
<keyword evidence="1" id="KW-0472">Membrane</keyword>
<sequence length="38" mass="4110">MNCEDEYMKSISKLIAIIIVAIFVLSAFAGLFGTLLSS</sequence>